<keyword evidence="1" id="KW-1133">Transmembrane helix</keyword>
<dbReference type="EMBL" id="QSJI01000007">
    <property type="protein sequence ID" value="RHD54829.1"/>
    <property type="molecule type" value="Genomic_DNA"/>
</dbReference>
<proteinExistence type="predicted"/>
<evidence type="ECO:0000313" key="2">
    <source>
        <dbReference type="EMBL" id="RHD54829.1"/>
    </source>
</evidence>
<name>A0A414FUW7_9ACTN</name>
<evidence type="ECO:0000313" key="3">
    <source>
        <dbReference type="Proteomes" id="UP000286050"/>
    </source>
</evidence>
<feature type="transmembrane region" description="Helical" evidence="1">
    <location>
        <begin position="212"/>
        <end position="229"/>
    </location>
</feature>
<dbReference type="Gene3D" id="1.10.1760.20">
    <property type="match status" value="1"/>
</dbReference>
<keyword evidence="1" id="KW-0472">Membrane</keyword>
<feature type="transmembrane region" description="Helical" evidence="1">
    <location>
        <begin position="136"/>
        <end position="154"/>
    </location>
</feature>
<evidence type="ECO:0000256" key="1">
    <source>
        <dbReference type="SAM" id="Phobius"/>
    </source>
</evidence>
<dbReference type="Proteomes" id="UP000286050">
    <property type="component" value="Unassembled WGS sequence"/>
</dbReference>
<feature type="transmembrane region" description="Helical" evidence="1">
    <location>
        <begin position="166"/>
        <end position="192"/>
    </location>
</feature>
<protein>
    <submittedName>
        <fullName evidence="2">ECF transporter S component</fullName>
    </submittedName>
</protein>
<gene>
    <name evidence="2" type="ORF">DW787_07215</name>
</gene>
<keyword evidence="1" id="KW-0812">Transmembrane</keyword>
<feature type="transmembrane region" description="Helical" evidence="1">
    <location>
        <begin position="40"/>
        <end position="57"/>
    </location>
</feature>
<dbReference type="AlphaFoldDB" id="A0A414FUW7"/>
<accession>A0A414FUW7</accession>
<dbReference type="InterPro" id="IPR046487">
    <property type="entry name" value="DUF6580"/>
</dbReference>
<organism evidence="2 3">
    <name type="scientific">Collinsella intestinalis</name>
    <dbReference type="NCBI Taxonomy" id="147207"/>
    <lineage>
        <taxon>Bacteria</taxon>
        <taxon>Bacillati</taxon>
        <taxon>Actinomycetota</taxon>
        <taxon>Coriobacteriia</taxon>
        <taxon>Coriobacteriales</taxon>
        <taxon>Coriobacteriaceae</taxon>
        <taxon>Collinsella</taxon>
    </lineage>
</organism>
<comment type="caution">
    <text evidence="2">The sequence shown here is derived from an EMBL/GenBank/DDBJ whole genome shotgun (WGS) entry which is preliminary data.</text>
</comment>
<sequence length="242" mass="25607">MMVGDEMRLSGTCGHVFEIALLAAVPLVMGAALLTGAANAALLMMVVVTLVLVLFFLGYERSQPALRQIMPTLVLAALAAAGRILFAPIPDFKPLSAIAIIAGATLGPRNGFMVGALAALTSNFFFGQGLWSPWQMYAWGVVGYVGGMLARSGVFDNRTAGRPRVWALVLMGLASGALYGVIINAYGVLGFVRPLTWQGALAYVAASLPFDAMHGVATALFLAVLYGPWTRRIGRVVRKYGL</sequence>
<reference evidence="2 3" key="1">
    <citation type="submission" date="2018-08" db="EMBL/GenBank/DDBJ databases">
        <title>A genome reference for cultivated species of the human gut microbiota.</title>
        <authorList>
            <person name="Zou Y."/>
            <person name="Xue W."/>
            <person name="Luo G."/>
        </authorList>
    </citation>
    <scope>NUCLEOTIDE SEQUENCE [LARGE SCALE GENOMIC DNA]</scope>
    <source>
        <strain evidence="2 3">AM30-5LB</strain>
    </source>
</reference>
<feature type="transmembrane region" description="Helical" evidence="1">
    <location>
        <begin position="12"/>
        <end position="34"/>
    </location>
</feature>
<dbReference type="Pfam" id="PF20221">
    <property type="entry name" value="DUF6580"/>
    <property type="match status" value="1"/>
</dbReference>
<feature type="transmembrane region" description="Helical" evidence="1">
    <location>
        <begin position="69"/>
        <end position="86"/>
    </location>
</feature>